<reference evidence="1 2" key="1">
    <citation type="submission" date="2015-12" db="EMBL/GenBank/DDBJ databases">
        <title>Complete genome of Roseateles depolymerans KCTC 42856.</title>
        <authorList>
            <person name="Kim K.M."/>
        </authorList>
    </citation>
    <scope>NUCLEOTIDE SEQUENCE [LARGE SCALE GENOMIC DNA]</scope>
    <source>
        <strain evidence="1 2">KCTC 42856</strain>
    </source>
</reference>
<dbReference type="RefSeq" id="WP_058934130.1">
    <property type="nucleotide sequence ID" value="NZ_CP013729.1"/>
</dbReference>
<dbReference type="AlphaFoldDB" id="A0A0U3MAP5"/>
<name>A0A0U3MAP5_9BURK</name>
<dbReference type="STRING" id="76731.RD2015_1234"/>
<keyword evidence="2" id="KW-1185">Reference proteome</keyword>
<evidence type="ECO:0000313" key="2">
    <source>
        <dbReference type="Proteomes" id="UP000060699"/>
    </source>
</evidence>
<sequence length="61" mass="6679">MMVIRLVIGLLLAAGLVCFAVYVGTRNPVWRWRGIVLVKWTVIAGIGAFAVLVLETVARLL</sequence>
<dbReference type="Proteomes" id="UP000060699">
    <property type="component" value="Chromosome"/>
</dbReference>
<accession>A0A0U3MAP5</accession>
<proteinExistence type="predicted"/>
<dbReference type="KEGG" id="rdp:RD2015_1234"/>
<evidence type="ECO:0000313" key="1">
    <source>
        <dbReference type="EMBL" id="ALV05725.1"/>
    </source>
</evidence>
<dbReference type="EMBL" id="CP013729">
    <property type="protein sequence ID" value="ALV05725.1"/>
    <property type="molecule type" value="Genomic_DNA"/>
</dbReference>
<organism evidence="1 2">
    <name type="scientific">Roseateles depolymerans</name>
    <dbReference type="NCBI Taxonomy" id="76731"/>
    <lineage>
        <taxon>Bacteria</taxon>
        <taxon>Pseudomonadati</taxon>
        <taxon>Pseudomonadota</taxon>
        <taxon>Betaproteobacteria</taxon>
        <taxon>Burkholderiales</taxon>
        <taxon>Sphaerotilaceae</taxon>
        <taxon>Roseateles</taxon>
    </lineage>
</organism>
<protein>
    <submittedName>
        <fullName evidence="1">Uncharacterized protein</fullName>
    </submittedName>
</protein>
<dbReference type="OrthoDB" id="8689387at2"/>
<gene>
    <name evidence="1" type="ORF">RD2015_1234</name>
</gene>